<feature type="compositionally biased region" description="Low complexity" evidence="1">
    <location>
        <begin position="962"/>
        <end position="979"/>
    </location>
</feature>
<comment type="caution">
    <text evidence="2">The sequence shown here is derived from an EMBL/GenBank/DDBJ whole genome shotgun (WGS) entry which is preliminary data.</text>
</comment>
<reference evidence="2 3" key="1">
    <citation type="submission" date="2023-09" db="EMBL/GenBank/DDBJ databases">
        <title>Pangenome analysis of Batrachochytrium dendrobatidis and related Chytrids.</title>
        <authorList>
            <person name="Yacoub M.N."/>
            <person name="Stajich J.E."/>
            <person name="James T.Y."/>
        </authorList>
    </citation>
    <scope>NUCLEOTIDE SEQUENCE [LARGE SCALE GENOMIC DNA]</scope>
    <source>
        <strain evidence="2 3">JEL0888</strain>
    </source>
</reference>
<evidence type="ECO:0000313" key="3">
    <source>
        <dbReference type="Proteomes" id="UP001527925"/>
    </source>
</evidence>
<protein>
    <recommendedName>
        <fullName evidence="4">Mediator of RNA polymerase II transcription subunit 16</fullName>
    </recommendedName>
</protein>
<keyword evidence="3" id="KW-1185">Reference proteome</keyword>
<feature type="region of interest" description="Disordered" evidence="1">
    <location>
        <begin position="473"/>
        <end position="495"/>
    </location>
</feature>
<name>A0ABR4NFI7_9FUNG</name>
<accession>A0ABR4NFI7</accession>
<dbReference type="SUPFAM" id="SSF50978">
    <property type="entry name" value="WD40 repeat-like"/>
    <property type="match status" value="1"/>
</dbReference>
<gene>
    <name evidence="2" type="ORF">HK105_202236</name>
</gene>
<dbReference type="EMBL" id="JADGIZ020000007">
    <property type="protein sequence ID" value="KAL2918309.1"/>
    <property type="molecule type" value="Genomic_DNA"/>
</dbReference>
<organism evidence="2 3">
    <name type="scientific">Polyrhizophydium stewartii</name>
    <dbReference type="NCBI Taxonomy" id="2732419"/>
    <lineage>
        <taxon>Eukaryota</taxon>
        <taxon>Fungi</taxon>
        <taxon>Fungi incertae sedis</taxon>
        <taxon>Chytridiomycota</taxon>
        <taxon>Chytridiomycota incertae sedis</taxon>
        <taxon>Chytridiomycetes</taxon>
        <taxon>Rhizophydiales</taxon>
        <taxon>Rhizophydiales incertae sedis</taxon>
        <taxon>Polyrhizophydium</taxon>
    </lineage>
</organism>
<evidence type="ECO:0000256" key="1">
    <source>
        <dbReference type="SAM" id="MobiDB-lite"/>
    </source>
</evidence>
<dbReference type="InterPro" id="IPR036322">
    <property type="entry name" value="WD40_repeat_dom_sf"/>
</dbReference>
<sequence length="1081" mass="116428">MDWSSQNVVAVALAPQGELAFDMSRQSYANQRTSGPELVLWTPIELIVKTGSSKSIKYAGGTGLCVFSDVRFVHSAHPITILKWCPSGSFLASVDAGGCIGIWSHQKSSGSLEKARHFNADAPVIAFAWCEQSSEFRPMYSHDPECGAPPESVFDSIPDFEFAPPVGPALGFGAYSCIAVTSALEINYWCFGGDLKLQRKQIKISGIAASEEVQQAALVPIQDVKIAHTSFISLEPEETVARIHAIDSSRIAVVAHRTDEIGEQQHIVTLWEQRQPDTADDAMVQDVGLQVTSASMLRDSQWQPKLTFCVEQAISWRLTAKRVFFESHITSLGSMLQLSDAQEEGALIVGLRNGSIQYRSLVNLEELSAMHRLLFRDVALDPDQIPGDAAARNPPTPGSLFRSLGGGISGAYASSLGGAGAGAGGQINKLGNEGAQSSIIGIKPNTGAKDAASREMSPEQSLRDIGAGIDAAFSSMHTDPTSGAPGTDFDEPSTAAEGNLDEIFGTMTGATPDASGVLEGVTSGGLAIGGGLLGQMQGIQSQPSGARQQSPASLPRFPVRLLVSPNGLHILAQMVSQDPRDATHIMGAHMLVQSHVRPGIAQLANDSARVAHAVADAMLAAILSGRAIDDYLVLIHALSLNADERRELMLIPESRILMPNGFEYKNTRSMMRLRSIQDMLMASFANPGAAQDSIGLLYLSPASFSESFALPNSMIFQKESIHHLVPHALWILEFCAFLARHMYIHCNVRTRPAMELPLMLRSDQWVMLLHGPTRRTLLQCLLLIRALRFNLAQILAATVAPKGRSNARVNSVVAYIRSIDNVLAVGRIRIEAFAAFLCELDQLAQAEHAKHAPAALADDQLEMVVAASLPPLHQPLAAPLFDLFKQHVYQLFEWPTAASLSAMPPYLAGLLDSKAGPDTKAKLSALVMFTPGQFDRLELEPIEFALSIPRSRSGALLAMAGLPPLPPATSQQQPPQQSAIGQGALTAARRDSMSDRDMPIISSFDVVTGQHLRFSQMIRQCMRCLHFSTPEPATPKALTVLLDGPKSVSQIQAIDALSRIPVWSGYYGGCCPCGGRWRLLP</sequence>
<feature type="region of interest" description="Disordered" evidence="1">
    <location>
        <begin position="962"/>
        <end position="988"/>
    </location>
</feature>
<feature type="region of interest" description="Disordered" evidence="1">
    <location>
        <begin position="441"/>
        <end position="461"/>
    </location>
</feature>
<evidence type="ECO:0000313" key="2">
    <source>
        <dbReference type="EMBL" id="KAL2918309.1"/>
    </source>
</evidence>
<proteinExistence type="predicted"/>
<evidence type="ECO:0008006" key="4">
    <source>
        <dbReference type="Google" id="ProtNLM"/>
    </source>
</evidence>
<dbReference type="Proteomes" id="UP001527925">
    <property type="component" value="Unassembled WGS sequence"/>
</dbReference>